<name>A0AAJ0CDC8_9PEZI</name>
<comment type="similarity">
    <text evidence="1">Belongs to the FAD-dependent oxidoreductase family.</text>
</comment>
<gene>
    <name evidence="6" type="ORF">QBC33DRAFT_582732</name>
</gene>
<dbReference type="GO" id="GO:0005737">
    <property type="term" value="C:cytoplasm"/>
    <property type="evidence" value="ECO:0007669"/>
    <property type="project" value="TreeGrafter"/>
</dbReference>
<evidence type="ECO:0000256" key="1">
    <source>
        <dbReference type="ARBA" id="ARBA00006442"/>
    </source>
</evidence>
<evidence type="ECO:0000259" key="5">
    <source>
        <dbReference type="Pfam" id="PF07992"/>
    </source>
</evidence>
<evidence type="ECO:0000256" key="3">
    <source>
        <dbReference type="ARBA" id="ARBA00022827"/>
    </source>
</evidence>
<dbReference type="Proteomes" id="UP001244011">
    <property type="component" value="Unassembled WGS sequence"/>
</dbReference>
<dbReference type="GO" id="GO:0004174">
    <property type="term" value="F:electron-transferring-flavoprotein dehydrogenase activity"/>
    <property type="evidence" value="ECO:0007669"/>
    <property type="project" value="TreeGrafter"/>
</dbReference>
<dbReference type="InterPro" id="IPR036188">
    <property type="entry name" value="FAD/NAD-bd_sf"/>
</dbReference>
<dbReference type="Gene3D" id="3.50.50.100">
    <property type="match status" value="1"/>
</dbReference>
<evidence type="ECO:0000256" key="2">
    <source>
        <dbReference type="ARBA" id="ARBA00022630"/>
    </source>
</evidence>
<dbReference type="PANTHER" id="PTHR43735:SF3">
    <property type="entry name" value="FERROPTOSIS SUPPRESSOR PROTEIN 1"/>
    <property type="match status" value="1"/>
</dbReference>
<dbReference type="EMBL" id="MU838997">
    <property type="protein sequence ID" value="KAK1772251.1"/>
    <property type="molecule type" value="Genomic_DNA"/>
</dbReference>
<organism evidence="6 7">
    <name type="scientific">Phialemonium atrogriseum</name>
    <dbReference type="NCBI Taxonomy" id="1093897"/>
    <lineage>
        <taxon>Eukaryota</taxon>
        <taxon>Fungi</taxon>
        <taxon>Dikarya</taxon>
        <taxon>Ascomycota</taxon>
        <taxon>Pezizomycotina</taxon>
        <taxon>Sordariomycetes</taxon>
        <taxon>Sordariomycetidae</taxon>
        <taxon>Cephalothecales</taxon>
        <taxon>Cephalothecaceae</taxon>
        <taxon>Phialemonium</taxon>
    </lineage>
</organism>
<keyword evidence="7" id="KW-1185">Reference proteome</keyword>
<dbReference type="GO" id="GO:0050660">
    <property type="term" value="F:flavin adenine dinucleotide binding"/>
    <property type="evidence" value="ECO:0007669"/>
    <property type="project" value="TreeGrafter"/>
</dbReference>
<keyword evidence="4" id="KW-0560">Oxidoreductase</keyword>
<evidence type="ECO:0000313" key="7">
    <source>
        <dbReference type="Proteomes" id="UP001244011"/>
    </source>
</evidence>
<evidence type="ECO:0000313" key="6">
    <source>
        <dbReference type="EMBL" id="KAK1772251.1"/>
    </source>
</evidence>
<feature type="domain" description="FAD/NAD(P)-binding" evidence="5">
    <location>
        <begin position="3"/>
        <end position="306"/>
    </location>
</feature>
<dbReference type="GeneID" id="85314543"/>
<dbReference type="PANTHER" id="PTHR43735">
    <property type="entry name" value="APOPTOSIS-INDUCING FACTOR 1"/>
    <property type="match status" value="1"/>
</dbReference>
<sequence>MPKQVVILGGGIAGVATAHKLLKYTVPKAKDLKVVLVSASSHLYWNIASVRGILPDEIPDDTLFQALEPGFARFPASQFEFILGTATALDPTTKTVQIQPNNNDGGESPRTIPYTHLVIATGSSTPPDLPFKPLATHAATTARLHALRASIAAASSIAVAGAGPTGVEVAGELGARYGRSKRIVLVAAGEHALPGCSASVGRAAEAALEGLGVEVVRGARVVGVAAAAEGEEEKKKTTLTLSSGATLAVDLFLPTYGVRPNTSFVPAELLDGGGSVRVGPTLRVRGLDDVWALGDAADVEAKVANVVEPQVVHLAANLDAVLAGTGAGVAEYKPSGRLMIFVTVGKKKGTGQMGWFKVPGFLVAMVKGGNFFLPRLPDIVVGKSLLHSAI</sequence>
<dbReference type="SUPFAM" id="SSF51905">
    <property type="entry name" value="FAD/NAD(P)-binding domain"/>
    <property type="match status" value="2"/>
</dbReference>
<comment type="caution">
    <text evidence="6">The sequence shown here is derived from an EMBL/GenBank/DDBJ whole genome shotgun (WGS) entry which is preliminary data.</text>
</comment>
<protein>
    <submittedName>
        <fullName evidence="6">FAD/NAD(P)-binding domain-containing protein</fullName>
    </submittedName>
</protein>
<dbReference type="RefSeq" id="XP_060288464.1">
    <property type="nucleotide sequence ID" value="XM_060431356.1"/>
</dbReference>
<accession>A0AAJ0CDC8</accession>
<proteinExistence type="inferred from homology"/>
<keyword evidence="2" id="KW-0285">Flavoprotein</keyword>
<dbReference type="Pfam" id="PF07992">
    <property type="entry name" value="Pyr_redox_2"/>
    <property type="match status" value="1"/>
</dbReference>
<dbReference type="AlphaFoldDB" id="A0AAJ0CDC8"/>
<evidence type="ECO:0000256" key="4">
    <source>
        <dbReference type="ARBA" id="ARBA00023002"/>
    </source>
</evidence>
<keyword evidence="3" id="KW-0274">FAD</keyword>
<reference evidence="6" key="1">
    <citation type="submission" date="2023-06" db="EMBL/GenBank/DDBJ databases">
        <title>Genome-scale phylogeny and comparative genomics of the fungal order Sordariales.</title>
        <authorList>
            <consortium name="Lawrence Berkeley National Laboratory"/>
            <person name="Hensen N."/>
            <person name="Bonometti L."/>
            <person name="Westerberg I."/>
            <person name="Brannstrom I.O."/>
            <person name="Guillou S."/>
            <person name="Cros-Aarteil S."/>
            <person name="Calhoun S."/>
            <person name="Haridas S."/>
            <person name="Kuo A."/>
            <person name="Mondo S."/>
            <person name="Pangilinan J."/>
            <person name="Riley R."/>
            <person name="Labutti K."/>
            <person name="Andreopoulos B."/>
            <person name="Lipzen A."/>
            <person name="Chen C."/>
            <person name="Yanf M."/>
            <person name="Daum C."/>
            <person name="Ng V."/>
            <person name="Clum A."/>
            <person name="Steindorff A."/>
            <person name="Ohm R."/>
            <person name="Martin F."/>
            <person name="Silar P."/>
            <person name="Natvig D."/>
            <person name="Lalanne C."/>
            <person name="Gautier V."/>
            <person name="Ament-Velasquez S.L."/>
            <person name="Kruys A."/>
            <person name="Hutchinson M.I."/>
            <person name="Powell A.J."/>
            <person name="Barry K."/>
            <person name="Miller A.N."/>
            <person name="Grigoriev I.V."/>
            <person name="Debuchy R."/>
            <person name="Gladieux P."/>
            <person name="Thoren M.H."/>
            <person name="Johannesson H."/>
        </authorList>
    </citation>
    <scope>NUCLEOTIDE SEQUENCE</scope>
    <source>
        <strain evidence="6">8032-3</strain>
    </source>
</reference>
<dbReference type="InterPro" id="IPR023753">
    <property type="entry name" value="FAD/NAD-binding_dom"/>
</dbReference>
<dbReference type="PRINTS" id="PR00368">
    <property type="entry name" value="FADPNR"/>
</dbReference>
<dbReference type="PRINTS" id="PR00411">
    <property type="entry name" value="PNDRDTASEI"/>
</dbReference>